<feature type="compositionally biased region" description="Low complexity" evidence="1">
    <location>
        <begin position="104"/>
        <end position="119"/>
    </location>
</feature>
<protein>
    <submittedName>
        <fullName evidence="2">Uncharacterized protein</fullName>
    </submittedName>
</protein>
<sequence length="189" mass="20367">MAARAERPPIQPLAAEELRRAALARSTKRGKRVAMRRLAWRWTVWGLGRAWEKAWPVWLALAAVLIWFFWPSQEKPELSKPDSAAVRAAAASVLGKAPVEEPVAKPAPAPSVAEAPSAPTAVVAPVVAPTPAPVASAPAASPLDFPPGPPLILRLDDRVETPRPRPTRAKSKPPQPAEFSVDNRRDSSE</sequence>
<feature type="region of interest" description="Disordered" evidence="1">
    <location>
        <begin position="131"/>
        <end position="189"/>
    </location>
</feature>
<feature type="compositionally biased region" description="Low complexity" evidence="1">
    <location>
        <begin position="131"/>
        <end position="142"/>
    </location>
</feature>
<feature type="compositionally biased region" description="Basic and acidic residues" evidence="1">
    <location>
        <begin position="154"/>
        <end position="163"/>
    </location>
</feature>
<gene>
    <name evidence="2" type="ORF">KAK11_12985</name>
</gene>
<proteinExistence type="predicted"/>
<comment type="caution">
    <text evidence="2">The sequence shown here is derived from an EMBL/GenBank/DDBJ whole genome shotgun (WGS) entry which is preliminary data.</text>
</comment>
<evidence type="ECO:0000256" key="1">
    <source>
        <dbReference type="SAM" id="MobiDB-lite"/>
    </source>
</evidence>
<name>A0ABS5DYM2_9BURK</name>
<dbReference type="EMBL" id="JAGQDG010000004">
    <property type="protein sequence ID" value="MBQ0936248.1"/>
    <property type="molecule type" value="Genomic_DNA"/>
</dbReference>
<reference evidence="2 3" key="1">
    <citation type="submission" date="2021-04" db="EMBL/GenBank/DDBJ databases">
        <title>The genome sequence of type strain Ideonella paludis KCTC 32238.</title>
        <authorList>
            <person name="Liu Y."/>
        </authorList>
    </citation>
    <scope>NUCLEOTIDE SEQUENCE [LARGE SCALE GENOMIC DNA]</scope>
    <source>
        <strain evidence="2 3">KCTC 32238</strain>
    </source>
</reference>
<feature type="region of interest" description="Disordered" evidence="1">
    <location>
        <begin position="97"/>
        <end position="119"/>
    </location>
</feature>
<accession>A0ABS5DYM2</accession>
<dbReference type="RefSeq" id="WP_210809552.1">
    <property type="nucleotide sequence ID" value="NZ_JAGQDG010000004.1"/>
</dbReference>
<organism evidence="2 3">
    <name type="scientific">Ideonella paludis</name>
    <dbReference type="NCBI Taxonomy" id="1233411"/>
    <lineage>
        <taxon>Bacteria</taxon>
        <taxon>Pseudomonadati</taxon>
        <taxon>Pseudomonadota</taxon>
        <taxon>Betaproteobacteria</taxon>
        <taxon>Burkholderiales</taxon>
        <taxon>Sphaerotilaceae</taxon>
        <taxon>Ideonella</taxon>
    </lineage>
</organism>
<evidence type="ECO:0000313" key="2">
    <source>
        <dbReference type="EMBL" id="MBQ0936248.1"/>
    </source>
</evidence>
<dbReference type="Proteomes" id="UP000672097">
    <property type="component" value="Unassembled WGS sequence"/>
</dbReference>
<keyword evidence="3" id="KW-1185">Reference proteome</keyword>
<evidence type="ECO:0000313" key="3">
    <source>
        <dbReference type="Proteomes" id="UP000672097"/>
    </source>
</evidence>